<accession>A0ACC1P996</accession>
<protein>
    <submittedName>
        <fullName evidence="1">Uncharacterized protein</fullName>
    </submittedName>
</protein>
<organism evidence="1 2">
    <name type="scientific">Xylaria curta</name>
    <dbReference type="NCBI Taxonomy" id="42375"/>
    <lineage>
        <taxon>Eukaryota</taxon>
        <taxon>Fungi</taxon>
        <taxon>Dikarya</taxon>
        <taxon>Ascomycota</taxon>
        <taxon>Pezizomycotina</taxon>
        <taxon>Sordariomycetes</taxon>
        <taxon>Xylariomycetidae</taxon>
        <taxon>Xylariales</taxon>
        <taxon>Xylariaceae</taxon>
        <taxon>Xylaria</taxon>
    </lineage>
</organism>
<gene>
    <name evidence="1" type="ORF">NUW58_g4465</name>
</gene>
<evidence type="ECO:0000313" key="1">
    <source>
        <dbReference type="EMBL" id="KAJ2987515.1"/>
    </source>
</evidence>
<dbReference type="EMBL" id="JAPDGR010000779">
    <property type="protein sequence ID" value="KAJ2987515.1"/>
    <property type="molecule type" value="Genomic_DNA"/>
</dbReference>
<sequence length="891" mass="98704">MVNDMFADQSSATASMRGEGGGLGGSSGSLSEAEKRASISPAVAASTPTSPAAPTKLRSCVVCRSRKVRCNKESPCSNCRRAGIPCVVPSADRPPRWARRLERVAQNAAAEERAARAADSPASQVMERLRNLESLVKDLSSQLEQAHAAGNSTTGNSPASSTQERDGDPQRVTPPSTGPDNLQSQFGRLVVSDAGRGRYVSTGFWSRVNDELAEIKMGTQHLAEAELNSSEDEDEELSGALPSTHELERTASERHGFLFRHHLSSPGLDLREFHPLPSQVPFLIDVFSENINGCIQIVHMPTIRKIARRSRGIDITELTPANEALMFSIYYAAITSMEEDDVLNNFGSTKTDLNLKYRLGIEYALAKADFLNVPDVVLVQAFAIFLLLVRRHDSPRFVWMMAGLLIRMAQALGLQRDGTHFKHLTPFEIDMRRRVWFSVCVIDVRASEDQGTDFSIPYGSFDTKLPWNINEDDIDVDTKETPMERQGITDMTLPIVSMEISNLTRQMMLPGVSLDEQNRLLDTIFTTLEERYLRFSTEPGDLARWVMLVIAHLVRGKLTLLTHLPVLFSSPSQDFSDEVRNKLLVAAIEVAEFNHALNAEKACRQWRWVYQTYTHWHAVVYLLIDICRRPWSPFVDRAWAALQSPWLIPARSKLDKGQGLRTWVPLRKLMLKARKHREAELERLRGDISAACQLEVEDRKLPVPSIVGSVSATAVADAFREKWRTLVGVSEIAAEHGRIERQASPMSFDMSNSARTFPIPAGPNDASRASLGSPSINPPANPVTTNESLHETFAPSTAYNAMPLSQPYGNMQFDSIFSTPPTNSSDGYTENGGLLGWFWADADPSVDIFADMGMGAGGFNADIDEMDWHNWVKSAKGMEMDSQASNGNPNG</sequence>
<name>A0ACC1P996_9PEZI</name>
<proteinExistence type="predicted"/>
<evidence type="ECO:0000313" key="2">
    <source>
        <dbReference type="Proteomes" id="UP001143856"/>
    </source>
</evidence>
<keyword evidence="2" id="KW-1185">Reference proteome</keyword>
<dbReference type="Proteomes" id="UP001143856">
    <property type="component" value="Unassembled WGS sequence"/>
</dbReference>
<reference evidence="1" key="1">
    <citation type="submission" date="2022-10" db="EMBL/GenBank/DDBJ databases">
        <title>Genome Sequence of Xylaria curta.</title>
        <authorList>
            <person name="Buettner E."/>
        </authorList>
    </citation>
    <scope>NUCLEOTIDE SEQUENCE</scope>
    <source>
        <strain evidence="1">Babe10</strain>
    </source>
</reference>
<comment type="caution">
    <text evidence="1">The sequence shown here is derived from an EMBL/GenBank/DDBJ whole genome shotgun (WGS) entry which is preliminary data.</text>
</comment>